<comment type="caution">
    <text evidence="2">The sequence shown here is derived from an EMBL/GenBank/DDBJ whole genome shotgun (WGS) entry which is preliminary data.</text>
</comment>
<dbReference type="OrthoDB" id="2308209at2759"/>
<evidence type="ECO:0000313" key="3">
    <source>
        <dbReference type="Proteomes" id="UP000789570"/>
    </source>
</evidence>
<reference evidence="2" key="1">
    <citation type="submission" date="2021-06" db="EMBL/GenBank/DDBJ databases">
        <authorList>
            <person name="Kallberg Y."/>
            <person name="Tangrot J."/>
            <person name="Rosling A."/>
        </authorList>
    </citation>
    <scope>NUCLEOTIDE SEQUENCE</scope>
    <source>
        <strain evidence="2">UK204</strain>
    </source>
</reference>
<keyword evidence="1" id="KW-1133">Transmembrane helix</keyword>
<proteinExistence type="predicted"/>
<protein>
    <submittedName>
        <fullName evidence="2">1025_t:CDS:1</fullName>
    </submittedName>
</protein>
<name>A0A9N8VGI2_9GLOM</name>
<keyword evidence="1" id="KW-0472">Membrane</keyword>
<feature type="transmembrane region" description="Helical" evidence="1">
    <location>
        <begin position="27"/>
        <end position="49"/>
    </location>
</feature>
<accession>A0A9N8VGI2</accession>
<feature type="transmembrane region" description="Helical" evidence="1">
    <location>
        <begin position="156"/>
        <end position="178"/>
    </location>
</feature>
<gene>
    <name evidence="2" type="ORF">FCALED_LOCUS997</name>
</gene>
<dbReference type="Proteomes" id="UP000789570">
    <property type="component" value="Unassembled WGS sequence"/>
</dbReference>
<feature type="transmembrane region" description="Helical" evidence="1">
    <location>
        <begin position="74"/>
        <end position="95"/>
    </location>
</feature>
<dbReference type="AlphaFoldDB" id="A0A9N8VGI2"/>
<evidence type="ECO:0000256" key="1">
    <source>
        <dbReference type="SAM" id="Phobius"/>
    </source>
</evidence>
<sequence>MKLLGCACYYPESTLHDRPILFRRLRFLQLATVSLITFSVEIIQAIAFFGQLKDTQPSSFYLSTTTFDLCGIKLLYHIVIGLTLISTTYYFVRFSHRWYHGPYQTDILVDLTFFYLWVVAGFTNIFPLFKGNRWACLDDAFGPKVEFLKRVLCDGYIFSTIFGWIMIIEFCISTVLYLRLWKTRNWWEKSSINVENNHSFDQTNLTEINMNDIKNLSPRERHRLVLELGPRRDSSRTIT</sequence>
<feature type="transmembrane region" description="Helical" evidence="1">
    <location>
        <begin position="107"/>
        <end position="129"/>
    </location>
</feature>
<evidence type="ECO:0000313" key="2">
    <source>
        <dbReference type="EMBL" id="CAG8447410.1"/>
    </source>
</evidence>
<organism evidence="2 3">
    <name type="scientific">Funneliformis caledonium</name>
    <dbReference type="NCBI Taxonomy" id="1117310"/>
    <lineage>
        <taxon>Eukaryota</taxon>
        <taxon>Fungi</taxon>
        <taxon>Fungi incertae sedis</taxon>
        <taxon>Mucoromycota</taxon>
        <taxon>Glomeromycotina</taxon>
        <taxon>Glomeromycetes</taxon>
        <taxon>Glomerales</taxon>
        <taxon>Glomeraceae</taxon>
        <taxon>Funneliformis</taxon>
    </lineage>
</organism>
<keyword evidence="1" id="KW-0812">Transmembrane</keyword>
<keyword evidence="3" id="KW-1185">Reference proteome</keyword>
<dbReference type="EMBL" id="CAJVPQ010000116">
    <property type="protein sequence ID" value="CAG8447410.1"/>
    <property type="molecule type" value="Genomic_DNA"/>
</dbReference>